<dbReference type="GO" id="GO:0009425">
    <property type="term" value="C:bacterial-type flagellum basal body"/>
    <property type="evidence" value="ECO:0007669"/>
    <property type="project" value="UniProtKB-SubCell"/>
</dbReference>
<comment type="subcellular location">
    <subcellularLocation>
        <location evidence="1 4">Bacterial flagellum basal body</location>
    </subcellularLocation>
</comment>
<evidence type="ECO:0000313" key="6">
    <source>
        <dbReference type="EMBL" id="QEP35122.1"/>
    </source>
</evidence>
<keyword evidence="3 4" id="KW-0975">Bacterial flagellum</keyword>
<dbReference type="GO" id="GO:0003774">
    <property type="term" value="F:cytoskeletal motor activity"/>
    <property type="evidence" value="ECO:0007669"/>
    <property type="project" value="InterPro"/>
</dbReference>
<dbReference type="OrthoDB" id="285952at2"/>
<dbReference type="RefSeq" id="WP_130234021.1">
    <property type="nucleotide sequence ID" value="NZ_BMEF01000006.1"/>
</dbReference>
<dbReference type="GO" id="GO:0071973">
    <property type="term" value="P:bacterial-type flagellum-dependent cell motility"/>
    <property type="evidence" value="ECO:0007669"/>
    <property type="project" value="InterPro"/>
</dbReference>
<reference evidence="6 7" key="2">
    <citation type="submission" date="2019-09" db="EMBL/GenBank/DDBJ databases">
        <title>Complete genome sequencing of four Arcobacter species reveals a diverse suite of mobile elements.</title>
        <authorList>
            <person name="Miller W.G."/>
            <person name="Yee E."/>
            <person name="Bono J.L."/>
        </authorList>
    </citation>
    <scope>NUCLEOTIDE SEQUENCE [LARGE SCALE GENOMIC DNA]</scope>
    <source>
        <strain evidence="6 7">LMG 26638</strain>
    </source>
</reference>
<keyword evidence="6" id="KW-0282">Flagellum</keyword>
<evidence type="ECO:0000256" key="4">
    <source>
        <dbReference type="HAMAP-Rule" id="MF_00724"/>
    </source>
</evidence>
<dbReference type="GO" id="GO:0005198">
    <property type="term" value="F:structural molecule activity"/>
    <property type="evidence" value="ECO:0007669"/>
    <property type="project" value="UniProtKB-UniRule"/>
</dbReference>
<dbReference type="AlphaFoldDB" id="A0A5C2HFD2"/>
<sequence length="101" mass="11292">MKLSTISETLNAIKLEESKSSNSLKINDDKSFDKMLKDAVNEVNNQQVQGYKAMEGIATGKVTNLQEAVKQIEEAELSLKLALETKNKAINAYKEIMKMQI</sequence>
<dbReference type="PRINTS" id="PR01006">
    <property type="entry name" value="FLGHOOKFLIE"/>
</dbReference>
<protein>
    <recommendedName>
        <fullName evidence="4 5">Flagellar hook-basal body complex protein FliE</fullName>
    </recommendedName>
</protein>
<evidence type="ECO:0000256" key="3">
    <source>
        <dbReference type="ARBA" id="ARBA00023143"/>
    </source>
</evidence>
<evidence type="ECO:0000256" key="5">
    <source>
        <dbReference type="NCBIfam" id="TIGR00205"/>
    </source>
</evidence>
<comment type="similarity">
    <text evidence="2 4">Belongs to the FliE family.</text>
</comment>
<reference evidence="7" key="1">
    <citation type="submission" date="2019-09" db="EMBL/GenBank/DDBJ databases">
        <title>Complete genome sequencing of four Arcobacter species reveals a diverse suite of mobile elements.</title>
        <authorList>
            <person name="On S.L.W."/>
            <person name="Miller W.G."/>
            <person name="Biggs P."/>
            <person name="Cornelius A."/>
            <person name="Vandamme P."/>
        </authorList>
    </citation>
    <scope>NUCLEOTIDE SEQUENCE [LARGE SCALE GENOMIC DNA]</scope>
    <source>
        <strain evidence="7">LMG 26638</strain>
    </source>
</reference>
<dbReference type="EMBL" id="CP035928">
    <property type="protein sequence ID" value="QEP35122.1"/>
    <property type="molecule type" value="Genomic_DNA"/>
</dbReference>
<gene>
    <name evidence="4 6" type="primary">fliE</name>
    <name evidence="6" type="ORF">APAC_2050</name>
</gene>
<dbReference type="NCBIfam" id="TIGR00205">
    <property type="entry name" value="fliE"/>
    <property type="match status" value="1"/>
</dbReference>
<dbReference type="InterPro" id="IPR001624">
    <property type="entry name" value="FliE"/>
</dbReference>
<keyword evidence="6" id="KW-0966">Cell projection</keyword>
<name>A0A5C2HFD2_9BACT</name>
<dbReference type="PANTHER" id="PTHR34653">
    <property type="match status" value="1"/>
</dbReference>
<reference evidence="6 7" key="3">
    <citation type="submission" date="2019-09" db="EMBL/GenBank/DDBJ databases">
        <title>Taxonomic note: a critical rebuttal of the proposed division of the genus Arcobacter into six genera, emended descriptions of Arcobacter anaerophilus and the genus Arcobacter, and an assessment of genus-level boundaries for Epsilonproteobacteria using in silico genomic comparator tools.</title>
        <authorList>
            <person name="On S.L.W."/>
            <person name="Miller W.G."/>
            <person name="Biggs P."/>
            <person name="Cornelius A."/>
            <person name="Vandamme P."/>
        </authorList>
    </citation>
    <scope>NUCLEOTIDE SEQUENCE [LARGE SCALE GENOMIC DNA]</scope>
    <source>
        <strain evidence="6 7">LMG 26638</strain>
    </source>
</reference>
<dbReference type="PANTHER" id="PTHR34653:SF1">
    <property type="entry name" value="FLAGELLAR HOOK-BASAL BODY COMPLEX PROTEIN FLIE"/>
    <property type="match status" value="1"/>
</dbReference>
<accession>A0A5C2HFD2</accession>
<proteinExistence type="inferred from homology"/>
<keyword evidence="6" id="KW-0969">Cilium</keyword>
<evidence type="ECO:0000256" key="2">
    <source>
        <dbReference type="ARBA" id="ARBA00009272"/>
    </source>
</evidence>
<organism evidence="6 7">
    <name type="scientific">Malaciobacter pacificus</name>
    <dbReference type="NCBI Taxonomy" id="1080223"/>
    <lineage>
        <taxon>Bacteria</taxon>
        <taxon>Pseudomonadati</taxon>
        <taxon>Campylobacterota</taxon>
        <taxon>Epsilonproteobacteria</taxon>
        <taxon>Campylobacterales</taxon>
        <taxon>Arcobacteraceae</taxon>
        <taxon>Malaciobacter</taxon>
    </lineage>
</organism>
<dbReference type="Pfam" id="PF02049">
    <property type="entry name" value="FliE"/>
    <property type="match status" value="1"/>
</dbReference>
<keyword evidence="7" id="KW-1185">Reference proteome</keyword>
<evidence type="ECO:0000313" key="7">
    <source>
        <dbReference type="Proteomes" id="UP000322726"/>
    </source>
</evidence>
<dbReference type="Proteomes" id="UP000322726">
    <property type="component" value="Chromosome"/>
</dbReference>
<evidence type="ECO:0000256" key="1">
    <source>
        <dbReference type="ARBA" id="ARBA00004117"/>
    </source>
</evidence>
<dbReference type="HAMAP" id="MF_00724">
    <property type="entry name" value="FliE"/>
    <property type="match status" value="1"/>
</dbReference>
<dbReference type="KEGG" id="apai:APAC_2050"/>